<evidence type="ECO:0000313" key="3">
    <source>
        <dbReference type="Proteomes" id="UP000290287"/>
    </source>
</evidence>
<keyword evidence="1" id="KW-1133">Transmembrane helix</keyword>
<evidence type="ECO:0000256" key="1">
    <source>
        <dbReference type="SAM" id="Phobius"/>
    </source>
</evidence>
<proteinExistence type="predicted"/>
<dbReference type="Proteomes" id="UP000290287">
    <property type="component" value="Unassembled WGS sequence"/>
</dbReference>
<comment type="caution">
    <text evidence="2">The sequence shown here is derived from an EMBL/GenBank/DDBJ whole genome shotgun (WGS) entry which is preliminary data.</text>
</comment>
<dbReference type="AlphaFoldDB" id="A0A4V1LR56"/>
<dbReference type="EMBL" id="PEIB01000074">
    <property type="protein sequence ID" value="RXJ67028.1"/>
    <property type="molecule type" value="Genomic_DNA"/>
</dbReference>
<protein>
    <submittedName>
        <fullName evidence="2">Uncharacterized protein</fullName>
    </submittedName>
</protein>
<feature type="transmembrane region" description="Helical" evidence="1">
    <location>
        <begin position="12"/>
        <end position="30"/>
    </location>
</feature>
<accession>A0A4V1LR56</accession>
<dbReference type="OrthoDB" id="7866626at2"/>
<evidence type="ECO:0000313" key="2">
    <source>
        <dbReference type="EMBL" id="RXJ67028.1"/>
    </source>
</evidence>
<gene>
    <name evidence="2" type="ORF">CS022_24460</name>
</gene>
<reference evidence="2 3" key="1">
    <citation type="submission" date="2017-10" db="EMBL/GenBank/DDBJ databases">
        <title>Nyctiphanis sp. nov., isolated from the stomach of the euphausiid Nyctiphanes simplex (Hansen, 1911) in the Gulf of California.</title>
        <authorList>
            <person name="Gomez-Gil B."/>
            <person name="Aguilar-Mendez M."/>
            <person name="Lopez-Cortes A."/>
            <person name="Gomez-Gutierrez J."/>
            <person name="Roque A."/>
            <person name="Lang E."/>
            <person name="Gonzalez-Castillo A."/>
        </authorList>
    </citation>
    <scope>NUCLEOTIDE SEQUENCE [LARGE SCALE GENOMIC DNA]</scope>
    <source>
        <strain evidence="2 3">CAIM 600</strain>
    </source>
</reference>
<dbReference type="RefSeq" id="WP_129124439.1">
    <property type="nucleotide sequence ID" value="NZ_PEIB01000074.1"/>
</dbReference>
<sequence length="195" mass="22679">MAALCELSHMKLRLLLVIIALSPLIIWLTYKPIRILAPEFNGLDCINNTICIDDTSQLDIASELYSSAYAFTKKQVAPFEKNPRVIFCSTPHCFNSFGLNEMRAVTLSTFGIVVGPRAWDCSFLSHEFIHHLQHEKLGNFEVWLDTPQWFMEGMAYSLTDKREVLDEPWESHRAKFELWNKHLETNNFWQRARSL</sequence>
<organism evidence="2 3">
    <name type="scientific">Veronia nyctiphanis</name>
    <dbReference type="NCBI Taxonomy" id="1278244"/>
    <lineage>
        <taxon>Bacteria</taxon>
        <taxon>Pseudomonadati</taxon>
        <taxon>Pseudomonadota</taxon>
        <taxon>Gammaproteobacteria</taxon>
        <taxon>Vibrionales</taxon>
        <taxon>Vibrionaceae</taxon>
        <taxon>Veronia</taxon>
    </lineage>
</organism>
<keyword evidence="1" id="KW-0812">Transmembrane</keyword>
<keyword evidence="3" id="KW-1185">Reference proteome</keyword>
<name>A0A4V1LR56_9GAMM</name>
<keyword evidence="1" id="KW-0472">Membrane</keyword>